<evidence type="ECO:0000313" key="3">
    <source>
        <dbReference type="EMBL" id="EER00007.1"/>
    </source>
</evidence>
<keyword evidence="1" id="KW-0812">Transmembrane</keyword>
<organism evidence="4">
    <name type="scientific">Perkinsus marinus (strain ATCC 50983 / TXsc)</name>
    <dbReference type="NCBI Taxonomy" id="423536"/>
    <lineage>
        <taxon>Eukaryota</taxon>
        <taxon>Sar</taxon>
        <taxon>Alveolata</taxon>
        <taxon>Perkinsozoa</taxon>
        <taxon>Perkinsea</taxon>
        <taxon>Perkinsida</taxon>
        <taxon>Perkinsidae</taxon>
        <taxon>Perkinsus</taxon>
    </lineage>
</organism>
<dbReference type="InParanoid" id="C5LT39"/>
<dbReference type="GeneID" id="9049703"/>
<evidence type="ECO:0000259" key="2">
    <source>
        <dbReference type="Pfam" id="PF13967"/>
    </source>
</evidence>
<keyword evidence="1" id="KW-1133">Transmembrane helix</keyword>
<name>C5LT39_PERM5</name>
<gene>
    <name evidence="3" type="ORF">Pmar_PMAR024484</name>
</gene>
<sequence length="293" mass="33147">ITDDELLENAGLDAIAFIRLLRLGTRVAVVGCLNAIYLIPVYKYQGSGPANEDELARKKVRERNKPVLMLEHEYNIWHHRGVRPQKRSSFFSKEKIDVIEVLEVQRTVLNDFIERDFSDAECFQEMVDEQSPRRKVLDISSGANMVPLVPLKKLVPSKSFRVLSDGFVTFKSLQFTAKALQMQLYDEPHALCIESAPLPDGVYWSNVGMPHFHQQLGIVMSLAATTALCIFWTIPVTFVVSISKVSFLKEELHFLQKRSRSLASSRNRTPTLIPHCPCAVERAPAVHIGGFLE</sequence>
<dbReference type="EMBL" id="GG685288">
    <property type="protein sequence ID" value="EER00007.1"/>
    <property type="molecule type" value="Genomic_DNA"/>
</dbReference>
<dbReference type="InterPro" id="IPR032880">
    <property type="entry name" value="CSC1/OSCA1-like_N"/>
</dbReference>
<dbReference type="GO" id="GO:0005886">
    <property type="term" value="C:plasma membrane"/>
    <property type="evidence" value="ECO:0007669"/>
    <property type="project" value="TreeGrafter"/>
</dbReference>
<evidence type="ECO:0000313" key="4">
    <source>
        <dbReference type="Proteomes" id="UP000007800"/>
    </source>
</evidence>
<dbReference type="InterPro" id="IPR045122">
    <property type="entry name" value="Csc1-like"/>
</dbReference>
<accession>C5LT39</accession>
<feature type="non-terminal residue" evidence="3">
    <location>
        <position position="1"/>
    </location>
</feature>
<proteinExistence type="predicted"/>
<dbReference type="PANTHER" id="PTHR13018">
    <property type="entry name" value="PROBABLE MEMBRANE PROTEIN DUF221-RELATED"/>
    <property type="match status" value="1"/>
</dbReference>
<evidence type="ECO:0000256" key="1">
    <source>
        <dbReference type="SAM" id="Phobius"/>
    </source>
</evidence>
<reference evidence="3 4" key="1">
    <citation type="submission" date="2008-07" db="EMBL/GenBank/DDBJ databases">
        <authorList>
            <person name="El-Sayed N."/>
            <person name="Caler E."/>
            <person name="Inman J."/>
            <person name="Amedeo P."/>
            <person name="Hass B."/>
            <person name="Wortman J."/>
        </authorList>
    </citation>
    <scope>NUCLEOTIDE SEQUENCE [LARGE SCALE GENOMIC DNA]</scope>
    <source>
        <strain evidence="4">ATCC 50983 / TXsc</strain>
    </source>
</reference>
<dbReference type="Proteomes" id="UP000007800">
    <property type="component" value="Unassembled WGS sequence"/>
</dbReference>
<protein>
    <recommendedName>
        <fullName evidence="2">CSC1/OSCA1-like N-terminal transmembrane domain-containing protein</fullName>
    </recommendedName>
</protein>
<feature type="non-terminal residue" evidence="3">
    <location>
        <position position="293"/>
    </location>
</feature>
<feature type="domain" description="CSC1/OSCA1-like N-terminal transmembrane" evidence="2">
    <location>
        <begin position="1"/>
        <end position="52"/>
    </location>
</feature>
<keyword evidence="4" id="KW-1185">Reference proteome</keyword>
<dbReference type="OrthoDB" id="1689567at2759"/>
<dbReference type="GO" id="GO:0005227">
    <property type="term" value="F:calcium-activated cation channel activity"/>
    <property type="evidence" value="ECO:0007669"/>
    <property type="project" value="InterPro"/>
</dbReference>
<keyword evidence="1" id="KW-0472">Membrane</keyword>
<dbReference type="Pfam" id="PF13967">
    <property type="entry name" value="RSN1_TM"/>
    <property type="match status" value="1"/>
</dbReference>
<dbReference type="RefSeq" id="XP_002767289.1">
    <property type="nucleotide sequence ID" value="XM_002767243.1"/>
</dbReference>
<feature type="transmembrane region" description="Helical" evidence="1">
    <location>
        <begin position="216"/>
        <end position="240"/>
    </location>
</feature>
<dbReference type="PANTHER" id="PTHR13018:SF5">
    <property type="entry name" value="RE44586P"/>
    <property type="match status" value="1"/>
</dbReference>
<dbReference type="AlphaFoldDB" id="C5LT39"/>